<evidence type="ECO:0000313" key="4">
    <source>
        <dbReference type="Proteomes" id="UP000449209"/>
    </source>
</evidence>
<dbReference type="GO" id="GO:0003677">
    <property type="term" value="F:DNA binding"/>
    <property type="evidence" value="ECO:0007669"/>
    <property type="project" value="InterPro"/>
</dbReference>
<gene>
    <name evidence="3" type="ORF">GB993_09385</name>
</gene>
<dbReference type="Pfam" id="PF00589">
    <property type="entry name" value="Phage_integrase"/>
    <property type="match status" value="1"/>
</dbReference>
<dbReference type="RefSeq" id="WP_161004072.1">
    <property type="nucleotide sequence ID" value="NZ_WEZQ01000017.1"/>
</dbReference>
<dbReference type="SUPFAM" id="SSF56349">
    <property type="entry name" value="DNA breaking-rejoining enzymes"/>
    <property type="match status" value="1"/>
</dbReference>
<dbReference type="InterPro" id="IPR011010">
    <property type="entry name" value="DNA_brk_join_enz"/>
</dbReference>
<dbReference type="EMBL" id="WEZQ01000017">
    <property type="protein sequence ID" value="MYV17713.1"/>
    <property type="molecule type" value="Genomic_DNA"/>
</dbReference>
<proteinExistence type="predicted"/>
<keyword evidence="1" id="KW-0233">DNA recombination</keyword>
<evidence type="ECO:0000256" key="1">
    <source>
        <dbReference type="ARBA" id="ARBA00023172"/>
    </source>
</evidence>
<dbReference type="OrthoDB" id="9788852at2"/>
<name>A0A6N9I616_9LACO</name>
<dbReference type="PANTHER" id="PTHR30349:SF82">
    <property type="entry name" value="INTEGRASE_RECOMBINASE YOEC-RELATED"/>
    <property type="match status" value="1"/>
</dbReference>
<dbReference type="PROSITE" id="PS51898">
    <property type="entry name" value="TYR_RECOMBINASE"/>
    <property type="match status" value="1"/>
</dbReference>
<dbReference type="Proteomes" id="UP000449209">
    <property type="component" value="Unassembled WGS sequence"/>
</dbReference>
<dbReference type="Gene3D" id="1.10.443.10">
    <property type="entry name" value="Intergrase catalytic core"/>
    <property type="match status" value="1"/>
</dbReference>
<comment type="caution">
    <text evidence="3">The sequence shown here is derived from an EMBL/GenBank/DDBJ whole genome shotgun (WGS) entry which is preliminary data.</text>
</comment>
<protein>
    <submittedName>
        <fullName evidence="3">Tyrosine-type recombinase/integrase</fullName>
    </submittedName>
</protein>
<feature type="domain" description="Tyr recombinase" evidence="2">
    <location>
        <begin position="3"/>
        <end position="177"/>
    </location>
</feature>
<dbReference type="InterPro" id="IPR050090">
    <property type="entry name" value="Tyrosine_recombinase_XerCD"/>
</dbReference>
<dbReference type="GO" id="GO:0015074">
    <property type="term" value="P:DNA integration"/>
    <property type="evidence" value="ECO:0007669"/>
    <property type="project" value="InterPro"/>
</dbReference>
<organism evidence="3 4">
    <name type="scientific">Furfurilactobacillus milii</name>
    <dbReference type="NCBI Taxonomy" id="2888272"/>
    <lineage>
        <taxon>Bacteria</taxon>
        <taxon>Bacillati</taxon>
        <taxon>Bacillota</taxon>
        <taxon>Bacilli</taxon>
        <taxon>Lactobacillales</taxon>
        <taxon>Lactobacillaceae</taxon>
        <taxon>Furfurilactobacillus</taxon>
    </lineage>
</organism>
<evidence type="ECO:0000313" key="3">
    <source>
        <dbReference type="EMBL" id="MYV17713.1"/>
    </source>
</evidence>
<dbReference type="GO" id="GO:0006310">
    <property type="term" value="P:DNA recombination"/>
    <property type="evidence" value="ECO:0007669"/>
    <property type="project" value="UniProtKB-KW"/>
</dbReference>
<evidence type="ECO:0000259" key="2">
    <source>
        <dbReference type="PROSITE" id="PS51898"/>
    </source>
</evidence>
<dbReference type="AlphaFoldDB" id="A0A6N9I616"/>
<accession>A0A6N9I616</accession>
<sequence>MTYNVQPLRTTTEIQQFLHAVSVGRYSKRNRFLVLLGMNTGLRMSDIVRLRVADVKQIYNCTITEQKTGKKRLLYLASIREEVLTYIDGLSDSNYLFISNYGRPLRVNSVYKIFQKAALQMHRQDIGTHTLRKTFGYHYYQQTHDIATLMILLNHSSESVTKRYLGIEELDIQNALKGFRLGK</sequence>
<dbReference type="InterPro" id="IPR002104">
    <property type="entry name" value="Integrase_catalytic"/>
</dbReference>
<reference evidence="3 4" key="1">
    <citation type="journal article" date="2019" name="Appl. Environ. Microbiol.">
        <title>Genetic determinants of hydroxycinnamic acid metabolism in heterofermentative lactobacilli.</title>
        <authorList>
            <person name="Gaur G."/>
            <person name="Oh J.H."/>
            <person name="Filannino P."/>
            <person name="Gobbetti M."/>
            <person name="van Pijkeren J.P."/>
            <person name="Ganzle M.G."/>
        </authorList>
    </citation>
    <scope>NUCLEOTIDE SEQUENCE [LARGE SCALE GENOMIC DNA]</scope>
    <source>
        <strain evidence="3 4">C5</strain>
    </source>
</reference>
<dbReference type="InterPro" id="IPR013762">
    <property type="entry name" value="Integrase-like_cat_sf"/>
</dbReference>
<dbReference type="PANTHER" id="PTHR30349">
    <property type="entry name" value="PHAGE INTEGRASE-RELATED"/>
    <property type="match status" value="1"/>
</dbReference>